<evidence type="ECO:0000256" key="4">
    <source>
        <dbReference type="ARBA" id="ARBA00022692"/>
    </source>
</evidence>
<protein>
    <recommendedName>
        <fullName evidence="10">DoxX family protein</fullName>
    </recommendedName>
</protein>
<feature type="transmembrane region" description="Helical" evidence="7">
    <location>
        <begin position="50"/>
        <end position="72"/>
    </location>
</feature>
<name>A0A1Q2CRZ0_9ACTN</name>
<sequence>MDAFLKVVRDIALLVARIVAGVVLVAHGWQRWQIIGLDKQEALLQAAGLPAPYGLAVATVIFEIIGGTLLVFGLATPLIGLGMVVMNVAIILTVKSGAAFYLIDGGWEYNAILAALGLLLLAFGSGRAGLDALFIRPSHDSGTLIEDDPRLIKDES</sequence>
<dbReference type="PANTHER" id="PTHR33452">
    <property type="entry name" value="OXIDOREDUCTASE CATD-RELATED"/>
    <property type="match status" value="1"/>
</dbReference>
<dbReference type="RefSeq" id="WP_077687227.1">
    <property type="nucleotide sequence ID" value="NZ_CP019606.1"/>
</dbReference>
<dbReference type="InterPro" id="IPR051907">
    <property type="entry name" value="DoxX-like_oxidoreductase"/>
</dbReference>
<dbReference type="Pfam" id="PF07681">
    <property type="entry name" value="DoxX"/>
    <property type="match status" value="1"/>
</dbReference>
<keyword evidence="9" id="KW-1185">Reference proteome</keyword>
<dbReference type="STRING" id="1332264.BW730_16610"/>
<keyword evidence="3" id="KW-1003">Cell membrane</keyword>
<evidence type="ECO:0000256" key="2">
    <source>
        <dbReference type="ARBA" id="ARBA00006679"/>
    </source>
</evidence>
<dbReference type="KEGG" id="tes:BW730_16610"/>
<evidence type="ECO:0000313" key="8">
    <source>
        <dbReference type="EMBL" id="AQP48872.1"/>
    </source>
</evidence>
<feature type="transmembrane region" description="Helical" evidence="7">
    <location>
        <begin position="12"/>
        <end position="30"/>
    </location>
</feature>
<dbReference type="GO" id="GO:0005886">
    <property type="term" value="C:plasma membrane"/>
    <property type="evidence" value="ECO:0007669"/>
    <property type="project" value="UniProtKB-SubCell"/>
</dbReference>
<evidence type="ECO:0000256" key="5">
    <source>
        <dbReference type="ARBA" id="ARBA00022989"/>
    </source>
</evidence>
<feature type="transmembrane region" description="Helical" evidence="7">
    <location>
        <begin position="109"/>
        <end position="130"/>
    </location>
</feature>
<accession>A0A1Q2CRZ0</accession>
<feature type="transmembrane region" description="Helical" evidence="7">
    <location>
        <begin position="84"/>
        <end position="103"/>
    </location>
</feature>
<comment type="similarity">
    <text evidence="2">Belongs to the DoxX family.</text>
</comment>
<evidence type="ECO:0000313" key="9">
    <source>
        <dbReference type="Proteomes" id="UP000188145"/>
    </source>
</evidence>
<keyword evidence="6 7" id="KW-0472">Membrane</keyword>
<proteinExistence type="inferred from homology"/>
<dbReference type="InterPro" id="IPR032808">
    <property type="entry name" value="DoxX"/>
</dbReference>
<evidence type="ECO:0000256" key="3">
    <source>
        <dbReference type="ARBA" id="ARBA00022475"/>
    </source>
</evidence>
<dbReference type="EMBL" id="CP019606">
    <property type="protein sequence ID" value="AQP48872.1"/>
    <property type="molecule type" value="Genomic_DNA"/>
</dbReference>
<keyword evidence="4 7" id="KW-0812">Transmembrane</keyword>
<evidence type="ECO:0008006" key="10">
    <source>
        <dbReference type="Google" id="ProtNLM"/>
    </source>
</evidence>
<evidence type="ECO:0000256" key="7">
    <source>
        <dbReference type="SAM" id="Phobius"/>
    </source>
</evidence>
<keyword evidence="5 7" id="KW-1133">Transmembrane helix</keyword>
<dbReference type="AlphaFoldDB" id="A0A1Q2CRZ0"/>
<gene>
    <name evidence="8" type="ORF">BW730_16610</name>
</gene>
<dbReference type="OrthoDB" id="1122432at2"/>
<evidence type="ECO:0000256" key="6">
    <source>
        <dbReference type="ARBA" id="ARBA00023136"/>
    </source>
</evidence>
<evidence type="ECO:0000256" key="1">
    <source>
        <dbReference type="ARBA" id="ARBA00004651"/>
    </source>
</evidence>
<comment type="subcellular location">
    <subcellularLocation>
        <location evidence="1">Cell membrane</location>
        <topology evidence="1">Multi-pass membrane protein</topology>
    </subcellularLocation>
</comment>
<dbReference type="PANTHER" id="PTHR33452:SF1">
    <property type="entry name" value="INNER MEMBRANE PROTEIN YPHA-RELATED"/>
    <property type="match status" value="1"/>
</dbReference>
<reference evidence="9" key="1">
    <citation type="submission" date="2017-02" db="EMBL/GenBank/DDBJ databases">
        <title>Tessaracoccus aquaemaris sp. nov., isolated from the intestine of a Korean rockfish, Sebastes schlegelii, in a marine aquaculture pond.</title>
        <authorList>
            <person name="Tak E.J."/>
            <person name="Bae J.-W."/>
        </authorList>
    </citation>
    <scope>NUCLEOTIDE SEQUENCE [LARGE SCALE GENOMIC DNA]</scope>
    <source>
        <strain evidence="9">NSG39</strain>
    </source>
</reference>
<dbReference type="Proteomes" id="UP000188145">
    <property type="component" value="Chromosome"/>
</dbReference>
<organism evidence="8 9">
    <name type="scientific">Tessaracoccus aquimaris</name>
    <dbReference type="NCBI Taxonomy" id="1332264"/>
    <lineage>
        <taxon>Bacteria</taxon>
        <taxon>Bacillati</taxon>
        <taxon>Actinomycetota</taxon>
        <taxon>Actinomycetes</taxon>
        <taxon>Propionibacteriales</taxon>
        <taxon>Propionibacteriaceae</taxon>
        <taxon>Tessaracoccus</taxon>
    </lineage>
</organism>